<proteinExistence type="predicted"/>
<dbReference type="OrthoDB" id="5880256at2"/>
<protein>
    <submittedName>
        <fullName evidence="1">Uncharacterized protein</fullName>
    </submittedName>
</protein>
<evidence type="ECO:0000313" key="2">
    <source>
        <dbReference type="Proteomes" id="UP000321113"/>
    </source>
</evidence>
<dbReference type="RefSeq" id="WP_119009207.1">
    <property type="nucleotide sequence ID" value="NZ_BJXK01000014.1"/>
</dbReference>
<comment type="caution">
    <text evidence="1">The sequence shown here is derived from an EMBL/GenBank/DDBJ whole genome shotgun (WGS) entry which is preliminary data.</text>
</comment>
<gene>
    <name evidence="1" type="ORF">VSU01S_30680</name>
</gene>
<organism evidence="1 2">
    <name type="scientific">Vibrio superstes NBRC 103154</name>
    <dbReference type="NCBI Taxonomy" id="1219062"/>
    <lineage>
        <taxon>Bacteria</taxon>
        <taxon>Pseudomonadati</taxon>
        <taxon>Pseudomonadota</taxon>
        <taxon>Gammaproteobacteria</taxon>
        <taxon>Vibrionales</taxon>
        <taxon>Vibrionaceae</taxon>
        <taxon>Vibrio</taxon>
    </lineage>
</organism>
<dbReference type="EMBL" id="BJXK01000014">
    <property type="protein sequence ID" value="GEM80823.1"/>
    <property type="molecule type" value="Genomic_DNA"/>
</dbReference>
<reference evidence="1 2" key="1">
    <citation type="submission" date="2019-07" db="EMBL/GenBank/DDBJ databases">
        <title>Whole genome shotgun sequence of Vibrio superstes NBRC 103154.</title>
        <authorList>
            <person name="Hosoyama A."/>
            <person name="Uohara A."/>
            <person name="Ohji S."/>
            <person name="Ichikawa N."/>
        </authorList>
    </citation>
    <scope>NUCLEOTIDE SEQUENCE [LARGE SCALE GENOMIC DNA]</scope>
    <source>
        <strain evidence="1 2">NBRC 103154</strain>
    </source>
</reference>
<name>A0A511QTY4_9VIBR</name>
<accession>A0A511QTY4</accession>
<keyword evidence="2" id="KW-1185">Reference proteome</keyword>
<dbReference type="Proteomes" id="UP000321113">
    <property type="component" value="Unassembled WGS sequence"/>
</dbReference>
<sequence length="407" mass="46110">MLTIHYHYHAHLSAFADSLDSKSTENEVTFVVERKKNTLTLISGNEARFHILTIQLDEDCSLKTGKFSINASWLKLCLENPVQGRNGESIYFHVNYDNKRLPRLSWQPESGTWRDGNAKPANETHLQLLTKIHSTGFEPLSTCWLQSIQRHTNSHPKLSLFRLNQQEEKLEIVADHTLHSYDFPYQNNPRIDLKLDANGLNTLSVLCQNTLSHSIHVYADDESAIFSDEVMTIGLALNFIDADIDAKPIHYEVETQFSLHVSGLCNELASHHKVDTLKLLNSTFLYVCPTGVLVSGASEDERCSKLFESKVLPSKQPLLYTLTSTEFKNAITQFKKLGSKEMYLQVLIAPDGSRVLGLYKHTESEFPYSTVGIELYSEGLEEMIVEIEYHNTIEPAQGDLFSRCAKS</sequence>
<dbReference type="AlphaFoldDB" id="A0A511QTY4"/>
<evidence type="ECO:0000313" key="1">
    <source>
        <dbReference type="EMBL" id="GEM80823.1"/>
    </source>
</evidence>